<proteinExistence type="predicted"/>
<protein>
    <submittedName>
        <fullName evidence="2">Uncharacterized protein</fullName>
    </submittedName>
</protein>
<evidence type="ECO:0000313" key="2">
    <source>
        <dbReference type="EMBL" id="GJS75621.1"/>
    </source>
</evidence>
<comment type="caution">
    <text evidence="2">The sequence shown here is derived from an EMBL/GenBank/DDBJ whole genome shotgun (WGS) entry which is preliminary data.</text>
</comment>
<keyword evidence="3" id="KW-1185">Reference proteome</keyword>
<accession>A0ABQ4YDW7</accession>
<reference evidence="2" key="1">
    <citation type="journal article" date="2022" name="Int. J. Mol. Sci.">
        <title>Draft Genome of Tanacetum Coccineum: Genomic Comparison of Closely Related Tanacetum-Family Plants.</title>
        <authorList>
            <person name="Yamashiro T."/>
            <person name="Shiraishi A."/>
            <person name="Nakayama K."/>
            <person name="Satake H."/>
        </authorList>
    </citation>
    <scope>NUCLEOTIDE SEQUENCE</scope>
</reference>
<feature type="region of interest" description="Disordered" evidence="1">
    <location>
        <begin position="100"/>
        <end position="144"/>
    </location>
</feature>
<dbReference type="EMBL" id="BQNB010010317">
    <property type="protein sequence ID" value="GJS75621.1"/>
    <property type="molecule type" value="Genomic_DNA"/>
</dbReference>
<reference evidence="2" key="2">
    <citation type="submission" date="2022-01" db="EMBL/GenBank/DDBJ databases">
        <authorList>
            <person name="Yamashiro T."/>
            <person name="Shiraishi A."/>
            <person name="Satake H."/>
            <person name="Nakayama K."/>
        </authorList>
    </citation>
    <scope>NUCLEOTIDE SEQUENCE</scope>
</reference>
<gene>
    <name evidence="2" type="ORF">Tco_0725502</name>
</gene>
<dbReference type="Proteomes" id="UP001151760">
    <property type="component" value="Unassembled WGS sequence"/>
</dbReference>
<feature type="non-terminal residue" evidence="2">
    <location>
        <position position="272"/>
    </location>
</feature>
<name>A0ABQ4YDW7_9ASTR</name>
<feature type="compositionally biased region" description="Basic and acidic residues" evidence="1">
    <location>
        <begin position="130"/>
        <end position="144"/>
    </location>
</feature>
<evidence type="ECO:0000256" key="1">
    <source>
        <dbReference type="SAM" id="MobiDB-lite"/>
    </source>
</evidence>
<feature type="compositionally biased region" description="Basic and acidic residues" evidence="1">
    <location>
        <begin position="100"/>
        <end position="122"/>
    </location>
</feature>
<organism evidence="2 3">
    <name type="scientific">Tanacetum coccineum</name>
    <dbReference type="NCBI Taxonomy" id="301880"/>
    <lineage>
        <taxon>Eukaryota</taxon>
        <taxon>Viridiplantae</taxon>
        <taxon>Streptophyta</taxon>
        <taxon>Embryophyta</taxon>
        <taxon>Tracheophyta</taxon>
        <taxon>Spermatophyta</taxon>
        <taxon>Magnoliopsida</taxon>
        <taxon>eudicotyledons</taxon>
        <taxon>Gunneridae</taxon>
        <taxon>Pentapetalae</taxon>
        <taxon>asterids</taxon>
        <taxon>campanulids</taxon>
        <taxon>Asterales</taxon>
        <taxon>Asteraceae</taxon>
        <taxon>Asteroideae</taxon>
        <taxon>Anthemideae</taxon>
        <taxon>Anthemidinae</taxon>
        <taxon>Tanacetum</taxon>
    </lineage>
</organism>
<evidence type="ECO:0000313" key="3">
    <source>
        <dbReference type="Proteomes" id="UP001151760"/>
    </source>
</evidence>
<sequence length="272" mass="31702">MMPLCNHYLWMKMAWTKGSLNHLLRRRDVMIIKVKTLLQTLRWRRKEKEKDVEPSNKSSTSKESSKCKTLPKSSKTGKSVTTEESVEELVQEVAMEVEEPIRDDVVNDVDQPRDDVDPKKDNSTWFTQHTRPETHDPEGNKDKNIDDRLEQTWFNDLVNAEKDSLTFDELMATLMDFTNIELEYNMDQCYNALTNQLDWTDPEGDRCPYDLSKPLPLQGSPVRIADQKLYMFKKGDFPKLHLNDIEDMLLLHVQNKLFNLDGNDIVDLAVPL</sequence>
<feature type="region of interest" description="Disordered" evidence="1">
    <location>
        <begin position="45"/>
        <end position="88"/>
    </location>
</feature>